<dbReference type="GO" id="GO:0045202">
    <property type="term" value="C:synapse"/>
    <property type="evidence" value="ECO:0007669"/>
    <property type="project" value="GOC"/>
</dbReference>
<organism evidence="2 3">
    <name type="scientific">Stichopus japonicus</name>
    <name type="common">Sea cucumber</name>
    <dbReference type="NCBI Taxonomy" id="307972"/>
    <lineage>
        <taxon>Eukaryota</taxon>
        <taxon>Metazoa</taxon>
        <taxon>Echinodermata</taxon>
        <taxon>Eleutherozoa</taxon>
        <taxon>Echinozoa</taxon>
        <taxon>Holothuroidea</taxon>
        <taxon>Aspidochirotacea</taxon>
        <taxon>Aspidochirotida</taxon>
        <taxon>Stichopodidae</taxon>
        <taxon>Apostichopus</taxon>
    </lineage>
</organism>
<dbReference type="Proteomes" id="UP000230750">
    <property type="component" value="Unassembled WGS sequence"/>
</dbReference>
<dbReference type="STRING" id="307972.A0A2G8KNN9"/>
<comment type="caution">
    <text evidence="2">The sequence shown here is derived from an EMBL/GenBank/DDBJ whole genome shotgun (WGS) entry which is preliminary data.</text>
</comment>
<keyword evidence="3" id="KW-1185">Reference proteome</keyword>
<dbReference type="InterPro" id="IPR036116">
    <property type="entry name" value="FN3_sf"/>
</dbReference>
<sequence length="182" mass="20239">MKLNLERQLKNSIIISWVHPDTIARQRVEEFRVYVNGQFRCNTKRDAKTRALVENIRPGDTYRISVRTVTTKGQSDDASCSIMIGPEASITPTDFKASNVTPSSAQVSWVPGNSNLAHAVFINGKEQHLLKPGIRHYSIGGLAPLSVYRIKVLAKGRRTSHDERINSNLAAEIEFKTLPGGK</sequence>
<reference evidence="2 3" key="1">
    <citation type="journal article" date="2017" name="PLoS Biol.">
        <title>The sea cucumber genome provides insights into morphological evolution and visceral regeneration.</title>
        <authorList>
            <person name="Zhang X."/>
            <person name="Sun L."/>
            <person name="Yuan J."/>
            <person name="Sun Y."/>
            <person name="Gao Y."/>
            <person name="Zhang L."/>
            <person name="Li S."/>
            <person name="Dai H."/>
            <person name="Hamel J.F."/>
            <person name="Liu C."/>
            <person name="Yu Y."/>
            <person name="Liu S."/>
            <person name="Lin W."/>
            <person name="Guo K."/>
            <person name="Jin S."/>
            <person name="Xu P."/>
            <person name="Storey K.B."/>
            <person name="Huan P."/>
            <person name="Zhang T."/>
            <person name="Zhou Y."/>
            <person name="Zhang J."/>
            <person name="Lin C."/>
            <person name="Li X."/>
            <person name="Xing L."/>
            <person name="Huo D."/>
            <person name="Sun M."/>
            <person name="Wang L."/>
            <person name="Mercier A."/>
            <person name="Li F."/>
            <person name="Yang H."/>
            <person name="Xiang J."/>
        </authorList>
    </citation>
    <scope>NUCLEOTIDE SEQUENCE [LARGE SCALE GENOMIC DNA]</scope>
    <source>
        <strain evidence="2">Shaxun</strain>
        <tissue evidence="2">Muscle</tissue>
    </source>
</reference>
<dbReference type="AlphaFoldDB" id="A0A2G8KNN9"/>
<dbReference type="SUPFAM" id="SSF49265">
    <property type="entry name" value="Fibronectin type III"/>
    <property type="match status" value="1"/>
</dbReference>
<dbReference type="CDD" id="cd00063">
    <property type="entry name" value="FN3"/>
    <property type="match status" value="2"/>
</dbReference>
<feature type="domain" description="Fibronectin type-III" evidence="1">
    <location>
        <begin position="91"/>
        <end position="180"/>
    </location>
</feature>
<name>A0A2G8KNN9_STIJA</name>
<protein>
    <submittedName>
        <fullName evidence="2">Putative RIMS-binding protein 2 isoform X3</fullName>
    </submittedName>
</protein>
<dbReference type="PROSITE" id="PS50853">
    <property type="entry name" value="FN3"/>
    <property type="match status" value="2"/>
</dbReference>
<dbReference type="EMBL" id="MRZV01000456">
    <property type="protein sequence ID" value="PIK49621.1"/>
    <property type="molecule type" value="Genomic_DNA"/>
</dbReference>
<dbReference type="SMART" id="SM00060">
    <property type="entry name" value="FN3"/>
    <property type="match status" value="2"/>
</dbReference>
<dbReference type="InterPro" id="IPR003961">
    <property type="entry name" value="FN3_dom"/>
</dbReference>
<dbReference type="PANTHER" id="PTHR14234:SF19">
    <property type="entry name" value="RIM-BINDING PROTEIN, ISOFORM F"/>
    <property type="match status" value="1"/>
</dbReference>
<dbReference type="Pfam" id="PF00041">
    <property type="entry name" value="fn3"/>
    <property type="match status" value="1"/>
</dbReference>
<evidence type="ECO:0000259" key="1">
    <source>
        <dbReference type="PROSITE" id="PS50853"/>
    </source>
</evidence>
<dbReference type="Gene3D" id="2.60.40.10">
    <property type="entry name" value="Immunoglobulins"/>
    <property type="match status" value="2"/>
</dbReference>
<evidence type="ECO:0000313" key="2">
    <source>
        <dbReference type="EMBL" id="PIK49621.1"/>
    </source>
</evidence>
<accession>A0A2G8KNN9</accession>
<proteinExistence type="predicted"/>
<dbReference type="InterPro" id="IPR040325">
    <property type="entry name" value="RIMBP1/2/3"/>
</dbReference>
<evidence type="ECO:0000313" key="3">
    <source>
        <dbReference type="Proteomes" id="UP000230750"/>
    </source>
</evidence>
<dbReference type="PANTHER" id="PTHR14234">
    <property type="entry name" value="RIM BINDING PROTEIN-RELATED"/>
    <property type="match status" value="1"/>
</dbReference>
<gene>
    <name evidence="2" type="ORF">BSL78_13499</name>
</gene>
<dbReference type="GO" id="GO:0007274">
    <property type="term" value="P:neuromuscular synaptic transmission"/>
    <property type="evidence" value="ECO:0007669"/>
    <property type="project" value="TreeGrafter"/>
</dbReference>
<dbReference type="InterPro" id="IPR013783">
    <property type="entry name" value="Ig-like_fold"/>
</dbReference>
<feature type="domain" description="Fibronectin type-III" evidence="1">
    <location>
        <begin position="1"/>
        <end position="88"/>
    </location>
</feature>
<dbReference type="OrthoDB" id="4158657at2759"/>